<feature type="domain" description="PLD phosphodiesterase" evidence="7">
    <location>
        <begin position="104"/>
        <end position="131"/>
    </location>
</feature>
<dbReference type="Proteomes" id="UP000008962">
    <property type="component" value="Plasmid pSLT_SL1344"/>
</dbReference>
<dbReference type="EMBL" id="HE654724">
    <property type="protein sequence ID" value="CCF76808.1"/>
    <property type="molecule type" value="Genomic_DNA"/>
</dbReference>
<dbReference type="AlphaFoldDB" id="A0A0H3NWT0"/>
<gene>
    <name evidence="8" type="ORF">SL1344_P1_0103</name>
</gene>
<keyword evidence="6" id="KW-0443">Lipid metabolism</keyword>
<geneLocation type="plasmid" evidence="8 9">
    <name>pSLT_SL1344</name>
</geneLocation>
<evidence type="ECO:0000256" key="1">
    <source>
        <dbReference type="ARBA" id="ARBA00000798"/>
    </source>
</evidence>
<dbReference type="GO" id="GO:0004630">
    <property type="term" value="F:phospholipase D activity"/>
    <property type="evidence" value="ECO:0007669"/>
    <property type="project" value="UniProtKB-EC"/>
</dbReference>
<dbReference type="FunFam" id="3.30.870.10:FF:000060">
    <property type="entry name" value="Phospholipase"/>
    <property type="match status" value="1"/>
</dbReference>
<evidence type="ECO:0000259" key="7">
    <source>
        <dbReference type="PROSITE" id="PS50035"/>
    </source>
</evidence>
<evidence type="ECO:0000313" key="9">
    <source>
        <dbReference type="Proteomes" id="UP000008962"/>
    </source>
</evidence>
<accession>A0A0H3NWT0</accession>
<evidence type="ECO:0000256" key="6">
    <source>
        <dbReference type="ARBA" id="ARBA00023098"/>
    </source>
</evidence>
<dbReference type="SUPFAM" id="SSF56024">
    <property type="entry name" value="Phospholipase D/nuclease"/>
    <property type="match status" value="1"/>
</dbReference>
<comment type="catalytic activity">
    <reaction evidence="1">
        <text>a 1,2-diacyl-sn-glycero-3-phosphocholine + H2O = a 1,2-diacyl-sn-glycero-3-phosphate + choline + H(+)</text>
        <dbReference type="Rhea" id="RHEA:14445"/>
        <dbReference type="ChEBI" id="CHEBI:15354"/>
        <dbReference type="ChEBI" id="CHEBI:15377"/>
        <dbReference type="ChEBI" id="CHEBI:15378"/>
        <dbReference type="ChEBI" id="CHEBI:57643"/>
        <dbReference type="ChEBI" id="CHEBI:58608"/>
        <dbReference type="EC" id="3.1.4.4"/>
    </reaction>
</comment>
<dbReference type="GO" id="GO:0006793">
    <property type="term" value="P:phosphorus metabolic process"/>
    <property type="evidence" value="ECO:0007669"/>
    <property type="project" value="UniProtKB-ARBA"/>
</dbReference>
<name>A0A0H3NWT0_SALTS</name>
<dbReference type="GO" id="GO:0016891">
    <property type="term" value="F:RNA endonuclease activity producing 5'-phosphomonoesters, hydrolytic mechanism"/>
    <property type="evidence" value="ECO:0007669"/>
    <property type="project" value="TreeGrafter"/>
</dbReference>
<reference evidence="9" key="1">
    <citation type="journal article" date="2012" name="Proc. Natl. Acad. Sci. U.S.A.">
        <title>The transcriptional landscape and small RNAs of Salmonella enterica serovar Typhimurium.</title>
        <authorList>
            <person name="Kroger C."/>
            <person name="Dillon S.C."/>
            <person name="Cameron A.D."/>
            <person name="Papenfort K."/>
            <person name="Sivasankaran S.K."/>
            <person name="Hokamp K."/>
            <person name="Chao Y."/>
            <person name="Sittka A."/>
            <person name="Hebrard M."/>
            <person name="Handler K."/>
            <person name="Colgan A."/>
            <person name="Leekitcharoenphon P."/>
            <person name="Langridge G.C."/>
            <person name="Lohan A.J."/>
            <person name="Loftus B."/>
            <person name="Lucchini S."/>
            <person name="Ussery D.W."/>
            <person name="Dorman C.J."/>
            <person name="Thomson N.R."/>
            <person name="Vogel J."/>
            <person name="Hinton J.C."/>
        </authorList>
    </citation>
    <scope>NUCLEOTIDE SEQUENCE [LARGE SCALE GENOMIC DNA]</scope>
    <source>
        <strain evidence="9">SL1344</strain>
    </source>
</reference>
<dbReference type="InterPro" id="IPR051406">
    <property type="entry name" value="PLD_domain"/>
</dbReference>
<keyword evidence="9" id="KW-1185">Reference proteome</keyword>
<dbReference type="BioCyc" id="SENT216597:SL1344_RS24185-MONOMER"/>
<dbReference type="InterPro" id="IPR025202">
    <property type="entry name" value="PLD-like_dom"/>
</dbReference>
<dbReference type="PANTHER" id="PTHR43856">
    <property type="entry name" value="CARDIOLIPIN HYDROLASE"/>
    <property type="match status" value="1"/>
</dbReference>
<keyword evidence="4" id="KW-0378">Hydrolase</keyword>
<dbReference type="KEGG" id="sey:SL1344_P1_0103"/>
<dbReference type="SMART" id="SM00155">
    <property type="entry name" value="PLDc"/>
    <property type="match status" value="1"/>
</dbReference>
<evidence type="ECO:0000313" key="8">
    <source>
        <dbReference type="EMBL" id="CCF76808.1"/>
    </source>
</evidence>
<organism evidence="8 9">
    <name type="scientific">Salmonella typhimurium (strain SL1344)</name>
    <dbReference type="NCBI Taxonomy" id="216597"/>
    <lineage>
        <taxon>Bacteria</taxon>
        <taxon>Pseudomonadati</taxon>
        <taxon>Pseudomonadota</taxon>
        <taxon>Gammaproteobacteria</taxon>
        <taxon>Enterobacterales</taxon>
        <taxon>Enterobacteriaceae</taxon>
        <taxon>Salmonella</taxon>
    </lineage>
</organism>
<dbReference type="Gene3D" id="3.30.870.10">
    <property type="entry name" value="Endonuclease Chain A"/>
    <property type="match status" value="1"/>
</dbReference>
<dbReference type="GO" id="GO:0016042">
    <property type="term" value="P:lipid catabolic process"/>
    <property type="evidence" value="ECO:0007669"/>
    <property type="project" value="UniProtKB-KW"/>
</dbReference>
<proteinExistence type="inferred from homology"/>
<evidence type="ECO:0000256" key="5">
    <source>
        <dbReference type="ARBA" id="ARBA00022963"/>
    </source>
</evidence>
<dbReference type="EC" id="3.1.4.4" evidence="3"/>
<keyword evidence="5" id="KW-0442">Lipid degradation</keyword>
<dbReference type="Pfam" id="PF13091">
    <property type="entry name" value="PLDc_2"/>
    <property type="match status" value="1"/>
</dbReference>
<keyword evidence="8" id="KW-0614">Plasmid</keyword>
<protein>
    <recommendedName>
        <fullName evidence="3">phospholipase D</fullName>
        <ecNumber evidence="3">3.1.4.4</ecNumber>
    </recommendedName>
</protein>
<evidence type="ECO:0000256" key="2">
    <source>
        <dbReference type="ARBA" id="ARBA00008664"/>
    </source>
</evidence>
<evidence type="ECO:0000256" key="4">
    <source>
        <dbReference type="ARBA" id="ARBA00022801"/>
    </source>
</evidence>
<dbReference type="PANTHER" id="PTHR43856:SF1">
    <property type="entry name" value="MITOCHONDRIAL CARDIOLIPIN HYDROLASE"/>
    <property type="match status" value="1"/>
</dbReference>
<dbReference type="InterPro" id="IPR001736">
    <property type="entry name" value="PLipase_D/transphosphatidylase"/>
</dbReference>
<comment type="similarity">
    <text evidence="2">Belongs to the phospholipase D family.</text>
</comment>
<dbReference type="PROSITE" id="PS50035">
    <property type="entry name" value="PLD"/>
    <property type="match status" value="1"/>
</dbReference>
<sequence length="147" mass="15878">MFIPAGLPASYCGTVRSGRFFTGGQRKQLVLKTIEAAQHNIRLMEYSFTSPEVAGALISAKRRGVDVRGGGLDWKANTGKNNNASRVTMNLLTSAGIPVRTVSVYKILHDKVIVSDGRHTEVGSFNYSRAADRSNSENVLSSGMTQS</sequence>
<evidence type="ECO:0000256" key="3">
    <source>
        <dbReference type="ARBA" id="ARBA00012027"/>
    </source>
</evidence>
<dbReference type="HOGENOM" id="CLU_080814_3_1_6"/>